<feature type="transmembrane region" description="Helical" evidence="6">
    <location>
        <begin position="271"/>
        <end position="288"/>
    </location>
</feature>
<evidence type="ECO:0000313" key="8">
    <source>
        <dbReference type="Proteomes" id="UP000262878"/>
    </source>
</evidence>
<dbReference type="GO" id="GO:0005886">
    <property type="term" value="C:plasma membrane"/>
    <property type="evidence" value="ECO:0007669"/>
    <property type="project" value="UniProtKB-SubCell"/>
</dbReference>
<keyword evidence="2" id="KW-1003">Cell membrane</keyword>
<keyword evidence="5 6" id="KW-0472">Membrane</keyword>
<evidence type="ECO:0000313" key="7">
    <source>
        <dbReference type="EMBL" id="HAR55881.1"/>
    </source>
</evidence>
<keyword evidence="3 6" id="KW-0812">Transmembrane</keyword>
<dbReference type="Pfam" id="PF03706">
    <property type="entry name" value="LPG_synthase_TM"/>
    <property type="match status" value="1"/>
</dbReference>
<dbReference type="PANTHER" id="PTHR37693:SF1">
    <property type="entry name" value="INTEGRAL MEMBRANE PROTEIN"/>
    <property type="match status" value="1"/>
</dbReference>
<name>A0A348WMW9_9GAMM</name>
<feature type="transmembrane region" description="Helical" evidence="6">
    <location>
        <begin position="168"/>
        <end position="190"/>
    </location>
</feature>
<feature type="transmembrane region" description="Helical" evidence="6">
    <location>
        <begin position="12"/>
        <end position="33"/>
    </location>
</feature>
<feature type="transmembrane region" description="Helical" evidence="6">
    <location>
        <begin position="324"/>
        <end position="342"/>
    </location>
</feature>
<dbReference type="STRING" id="314276.OS145_02785"/>
<feature type="transmembrane region" description="Helical" evidence="6">
    <location>
        <begin position="91"/>
        <end position="115"/>
    </location>
</feature>
<dbReference type="Proteomes" id="UP000262878">
    <property type="component" value="Unassembled WGS sequence"/>
</dbReference>
<dbReference type="AlphaFoldDB" id="A0A348WMW9"/>
<organism evidence="7 8">
    <name type="scientific">Idiomarina baltica</name>
    <dbReference type="NCBI Taxonomy" id="190892"/>
    <lineage>
        <taxon>Bacteria</taxon>
        <taxon>Pseudomonadati</taxon>
        <taxon>Pseudomonadota</taxon>
        <taxon>Gammaproteobacteria</taxon>
        <taxon>Alteromonadales</taxon>
        <taxon>Idiomarinaceae</taxon>
        <taxon>Idiomarina</taxon>
    </lineage>
</organism>
<reference evidence="7 8" key="1">
    <citation type="journal article" date="2018" name="Nat. Biotechnol.">
        <title>A standardized bacterial taxonomy based on genome phylogeny substantially revises the tree of life.</title>
        <authorList>
            <person name="Parks D.H."/>
            <person name="Chuvochina M."/>
            <person name="Waite D.W."/>
            <person name="Rinke C."/>
            <person name="Skarshewski A."/>
            <person name="Chaumeil P.A."/>
            <person name="Hugenholtz P."/>
        </authorList>
    </citation>
    <scope>NUCLEOTIDE SEQUENCE [LARGE SCALE GENOMIC DNA]</scope>
    <source>
        <strain evidence="7">UBA9360</strain>
    </source>
</reference>
<accession>A0A348WMW9</accession>
<comment type="subcellular location">
    <subcellularLocation>
        <location evidence="1">Cell membrane</location>
        <topology evidence="1">Multi-pass membrane protein</topology>
    </subcellularLocation>
</comment>
<evidence type="ECO:0000256" key="4">
    <source>
        <dbReference type="ARBA" id="ARBA00022989"/>
    </source>
</evidence>
<proteinExistence type="predicted"/>
<keyword evidence="4 6" id="KW-1133">Transmembrane helix</keyword>
<dbReference type="EMBL" id="DMUP01000082">
    <property type="protein sequence ID" value="HAR55881.1"/>
    <property type="molecule type" value="Genomic_DNA"/>
</dbReference>
<dbReference type="PANTHER" id="PTHR37693">
    <property type="entry name" value="PHOSPHATIDYLGLYCEROL LYSYLTRANSFERASE"/>
    <property type="match status" value="1"/>
</dbReference>
<feature type="transmembrane region" description="Helical" evidence="6">
    <location>
        <begin position="238"/>
        <end position="265"/>
    </location>
</feature>
<feature type="transmembrane region" description="Helical" evidence="6">
    <location>
        <begin position="135"/>
        <end position="156"/>
    </location>
</feature>
<gene>
    <name evidence="7" type="ORF">DCR58_03740</name>
</gene>
<dbReference type="InterPro" id="IPR022791">
    <property type="entry name" value="L-PG_synthase/AglD"/>
</dbReference>
<comment type="caution">
    <text evidence="7">The sequence shown here is derived from an EMBL/GenBank/DDBJ whole genome shotgun (WGS) entry which is preliminary data.</text>
</comment>
<evidence type="ECO:0000256" key="5">
    <source>
        <dbReference type="ARBA" id="ARBA00023136"/>
    </source>
</evidence>
<dbReference type="NCBIfam" id="TIGR00374">
    <property type="entry name" value="flippase-like domain"/>
    <property type="match status" value="1"/>
</dbReference>
<evidence type="ECO:0000256" key="2">
    <source>
        <dbReference type="ARBA" id="ARBA00022475"/>
    </source>
</evidence>
<protein>
    <submittedName>
        <fullName evidence="7">UPF0104 family protein</fullName>
    </submittedName>
</protein>
<evidence type="ECO:0000256" key="6">
    <source>
        <dbReference type="SAM" id="Phobius"/>
    </source>
</evidence>
<evidence type="ECO:0000256" key="3">
    <source>
        <dbReference type="ARBA" id="ARBA00022692"/>
    </source>
</evidence>
<evidence type="ECO:0000256" key="1">
    <source>
        <dbReference type="ARBA" id="ARBA00004651"/>
    </source>
</evidence>
<feature type="transmembrane region" description="Helical" evidence="6">
    <location>
        <begin position="53"/>
        <end position="70"/>
    </location>
</feature>
<sequence length="349" mass="38888">MPINTEKQPIAWKRLLIFSGLFVVLTALGFYSIQQFFQGAELQFDSQLLQPAVLLSLLALLIVYFASDGLRLYFTLRALGYRVPAAPMTRLIFINMFFSNVTPMATGGGFAQVWYLAKQGVPVGRATAATTIRTVLAVIFIFTFTPVLLLILPALSDSTLSKGIGGSLAILVTAYLAFFAMVLFKTHWLIAPINGVLRVLATVNLMSAHKCRVLGFWSKREMLRFAGSFRDYCKGKPLYVWGSVFFTVVFLLSLFSFPAILLWGLDYTVPYWQSVGLLVVTTFVMYFAPTPGASGVSEGVFGSFFAQFVQSHHLLLIIFSWRFITIYLGMLIGMVTLQYEMLASRRKGA</sequence>